<dbReference type="RefSeq" id="WP_129462508.1">
    <property type="nucleotide sequence ID" value="NZ_SBKN01000013.1"/>
</dbReference>
<organism evidence="1 2">
    <name type="scientific">Flavobacterium stagni</name>
    <dbReference type="NCBI Taxonomy" id="2506421"/>
    <lineage>
        <taxon>Bacteria</taxon>
        <taxon>Pseudomonadati</taxon>
        <taxon>Bacteroidota</taxon>
        <taxon>Flavobacteriia</taxon>
        <taxon>Flavobacteriales</taxon>
        <taxon>Flavobacteriaceae</taxon>
        <taxon>Flavobacterium</taxon>
    </lineage>
</organism>
<sequence>MKKTIILIIIFFSIKAIAQDGSDINYIKVSKLDNSYIGKIVHLDFYNRSFGGLNINNRDLNDKVFLELENQKIEFKEHRSDDGHNNWFSEQYLESIEFIDGYKIRITMCRIEEVLIDSIKVKLFVKYIDSYGKAKTDELSVIEYSFPKKIIAEILVKD</sequence>
<dbReference type="AlphaFoldDB" id="A0A4Q1K3B0"/>
<keyword evidence="2" id="KW-1185">Reference proteome</keyword>
<dbReference type="OrthoDB" id="980308at2"/>
<accession>A0A4Q1K3B0</accession>
<proteinExistence type="predicted"/>
<dbReference type="Proteomes" id="UP000289857">
    <property type="component" value="Unassembled WGS sequence"/>
</dbReference>
<evidence type="ECO:0000313" key="1">
    <source>
        <dbReference type="EMBL" id="RXR18871.1"/>
    </source>
</evidence>
<evidence type="ECO:0000313" key="2">
    <source>
        <dbReference type="Proteomes" id="UP000289857"/>
    </source>
</evidence>
<reference evidence="2" key="1">
    <citation type="submission" date="2019-01" db="EMBL/GenBank/DDBJ databases">
        <title>Cytophagaceae bacterium strain CAR-16.</title>
        <authorList>
            <person name="Chen W.-M."/>
        </authorList>
    </citation>
    <scope>NUCLEOTIDE SEQUENCE [LARGE SCALE GENOMIC DNA]</scope>
    <source>
        <strain evidence="2">WWJ-16</strain>
    </source>
</reference>
<name>A0A4Q1K3B0_9FLAO</name>
<gene>
    <name evidence="1" type="ORF">EQG61_13650</name>
</gene>
<protein>
    <submittedName>
        <fullName evidence="1">Uncharacterized protein</fullName>
    </submittedName>
</protein>
<comment type="caution">
    <text evidence="1">The sequence shown here is derived from an EMBL/GenBank/DDBJ whole genome shotgun (WGS) entry which is preliminary data.</text>
</comment>
<dbReference type="EMBL" id="SBKN01000013">
    <property type="protein sequence ID" value="RXR18871.1"/>
    <property type="molecule type" value="Genomic_DNA"/>
</dbReference>